<comment type="caution">
    <text evidence="2">The sequence shown here is derived from an EMBL/GenBank/DDBJ whole genome shotgun (WGS) entry which is preliminary data.</text>
</comment>
<feature type="transmembrane region" description="Helical" evidence="1">
    <location>
        <begin position="12"/>
        <end position="34"/>
    </location>
</feature>
<evidence type="ECO:0000313" key="3">
    <source>
        <dbReference type="Proteomes" id="UP001229421"/>
    </source>
</evidence>
<dbReference type="EMBL" id="JAUHHV010000001">
    <property type="protein sequence ID" value="KAK1434897.1"/>
    <property type="molecule type" value="Genomic_DNA"/>
</dbReference>
<reference evidence="2" key="1">
    <citation type="journal article" date="2023" name="bioRxiv">
        <title>Improved chromosome-level genome assembly for marigold (Tagetes erecta).</title>
        <authorList>
            <person name="Jiang F."/>
            <person name="Yuan L."/>
            <person name="Wang S."/>
            <person name="Wang H."/>
            <person name="Xu D."/>
            <person name="Wang A."/>
            <person name="Fan W."/>
        </authorList>
    </citation>
    <scope>NUCLEOTIDE SEQUENCE</scope>
    <source>
        <strain evidence="2">WSJ</strain>
        <tissue evidence="2">Leaf</tissue>
    </source>
</reference>
<keyword evidence="1" id="KW-1133">Transmembrane helix</keyword>
<evidence type="ECO:0000313" key="2">
    <source>
        <dbReference type="EMBL" id="KAK1434897.1"/>
    </source>
</evidence>
<keyword evidence="3" id="KW-1185">Reference proteome</keyword>
<sequence length="70" mass="8167">MSFGTWDTVRELLGICGYWFAFGVQRYTFMWYALSNCCRHVVKAGAGCDLLLLEILVLQCKGRVWFVEFF</sequence>
<name>A0AAD8P7E3_TARER</name>
<evidence type="ECO:0000256" key="1">
    <source>
        <dbReference type="SAM" id="Phobius"/>
    </source>
</evidence>
<gene>
    <name evidence="2" type="ORF">QVD17_00651</name>
</gene>
<keyword evidence="1" id="KW-0812">Transmembrane</keyword>
<organism evidence="2 3">
    <name type="scientific">Tagetes erecta</name>
    <name type="common">African marigold</name>
    <dbReference type="NCBI Taxonomy" id="13708"/>
    <lineage>
        <taxon>Eukaryota</taxon>
        <taxon>Viridiplantae</taxon>
        <taxon>Streptophyta</taxon>
        <taxon>Embryophyta</taxon>
        <taxon>Tracheophyta</taxon>
        <taxon>Spermatophyta</taxon>
        <taxon>Magnoliopsida</taxon>
        <taxon>eudicotyledons</taxon>
        <taxon>Gunneridae</taxon>
        <taxon>Pentapetalae</taxon>
        <taxon>asterids</taxon>
        <taxon>campanulids</taxon>
        <taxon>Asterales</taxon>
        <taxon>Asteraceae</taxon>
        <taxon>Asteroideae</taxon>
        <taxon>Heliantheae alliance</taxon>
        <taxon>Tageteae</taxon>
        <taxon>Tagetes</taxon>
    </lineage>
</organism>
<protein>
    <submittedName>
        <fullName evidence="2">Uncharacterized protein</fullName>
    </submittedName>
</protein>
<dbReference type="Proteomes" id="UP001229421">
    <property type="component" value="Unassembled WGS sequence"/>
</dbReference>
<dbReference type="AlphaFoldDB" id="A0AAD8P7E3"/>
<keyword evidence="1" id="KW-0472">Membrane</keyword>
<accession>A0AAD8P7E3</accession>
<proteinExistence type="predicted"/>